<keyword evidence="2" id="KW-1185">Reference proteome</keyword>
<dbReference type="Proteomes" id="UP000317636">
    <property type="component" value="Unassembled WGS sequence"/>
</dbReference>
<comment type="caution">
    <text evidence="1">The sequence shown here is derived from an EMBL/GenBank/DDBJ whole genome shotgun (WGS) entry which is preliminary data.</text>
</comment>
<dbReference type="EMBL" id="VHIV01000007">
    <property type="protein sequence ID" value="TPV39938.1"/>
    <property type="molecule type" value="Genomic_DNA"/>
</dbReference>
<protein>
    <submittedName>
        <fullName evidence="1">PAS domain-containing protein</fullName>
    </submittedName>
</protein>
<proteinExistence type="predicted"/>
<accession>A0AC61T0B9</accession>
<reference evidence="1" key="1">
    <citation type="submission" date="2019-06" db="EMBL/GenBank/DDBJ databases">
        <title>Draft genome sequence of Bacillus sp. strain MHSD28.</title>
        <authorList>
            <person name="Makuwa S.C."/>
            <person name="Serepa-Dlamini M.H."/>
        </authorList>
    </citation>
    <scope>NUCLEOTIDE SEQUENCE</scope>
    <source>
        <strain evidence="1">MHSD28</strain>
    </source>
</reference>
<evidence type="ECO:0000313" key="2">
    <source>
        <dbReference type="Proteomes" id="UP000317636"/>
    </source>
</evidence>
<gene>
    <name evidence="1" type="ORF">FJ659_24060</name>
</gene>
<evidence type="ECO:0000313" key="1">
    <source>
        <dbReference type="EMBL" id="TPV39938.1"/>
    </source>
</evidence>
<name>A0AC61T0B9_9BACI</name>
<organism evidence="1 2">
    <name type="scientific">Bacillus dicomae</name>
    <dbReference type="NCBI Taxonomy" id="3088378"/>
    <lineage>
        <taxon>Bacteria</taxon>
        <taxon>Bacillati</taxon>
        <taxon>Bacillota</taxon>
        <taxon>Bacilli</taxon>
        <taxon>Bacillales</taxon>
        <taxon>Bacillaceae</taxon>
        <taxon>Bacillus</taxon>
        <taxon>Bacillus cereus group</taxon>
    </lineage>
</organism>
<sequence>MVAEKERVLMDLQDVFEYAFDEIFVTDEKGIVVRVNSTCERHYQLAAKELVGKHVKELQKDGIFYPSATLEVIEKKRPIELVQTTKSGEYLHVRTRPVFDDEGNLRRVISYSRDLTELYQLRQKVEEMDNQLKTYKKELRETYEHEGLIFKSIAMQKIVETIKKVSVVDSTVLVLGETGVGKSRLVRHLHEVSHRKNESFYEINCAALPMNLIEAELFGYSGGSFTGANREGKKGLLESAHKGTLFLDEIGEMPLEIQAKLLQVLQEKTFRPIGGRELKKVDVRIVAATNRDLSAMVKQGTFRKDLYYRLNVIPIFIPPLRERTEDILPLVYHYLQHFNKKYGRDVKLAPSTLQMFVGYPWEGNNREIENVIERIVITVDDVVTVEDLPLSMQEATVEQSGQSLYRMLEEVERNIILKAYKTYGSSYKVAEFLQISQSAATRKIKKFVEEEENIG</sequence>